<proteinExistence type="predicted"/>
<evidence type="ECO:0000313" key="1">
    <source>
        <dbReference type="EMBL" id="QEL16315.1"/>
    </source>
</evidence>
<dbReference type="Proteomes" id="UP000324974">
    <property type="component" value="Chromosome"/>
</dbReference>
<sequence length="56" mass="6475">MSQPPPKLFDQLRHALRVRHSAIRTDDADHDGCRRFVHSTTVEPADLAEGTWHRRS</sequence>
<accession>A0A5C1ACH3</accession>
<evidence type="ECO:0000313" key="2">
    <source>
        <dbReference type="Proteomes" id="UP000324974"/>
    </source>
</evidence>
<name>A0A5C1ACH3_9BACT</name>
<dbReference type="EMBL" id="CP042425">
    <property type="protein sequence ID" value="QEL16315.1"/>
    <property type="molecule type" value="Genomic_DNA"/>
</dbReference>
<protein>
    <submittedName>
        <fullName evidence="1">Integron integrase</fullName>
    </submittedName>
</protein>
<organism evidence="1 2">
    <name type="scientific">Limnoglobus roseus</name>
    <dbReference type="NCBI Taxonomy" id="2598579"/>
    <lineage>
        <taxon>Bacteria</taxon>
        <taxon>Pseudomonadati</taxon>
        <taxon>Planctomycetota</taxon>
        <taxon>Planctomycetia</taxon>
        <taxon>Gemmatales</taxon>
        <taxon>Gemmataceae</taxon>
        <taxon>Limnoglobus</taxon>
    </lineage>
</organism>
<keyword evidence="2" id="KW-1185">Reference proteome</keyword>
<gene>
    <name evidence="1" type="ORF">PX52LOC_03259</name>
</gene>
<reference evidence="2" key="1">
    <citation type="submission" date="2019-08" db="EMBL/GenBank/DDBJ databases">
        <title>Limnoglobus roseus gen. nov., sp. nov., a novel freshwater planctomycete with a giant genome from the family Gemmataceae.</title>
        <authorList>
            <person name="Kulichevskaya I.S."/>
            <person name="Naumoff D.G."/>
            <person name="Miroshnikov K."/>
            <person name="Ivanova A."/>
            <person name="Philippov D.A."/>
            <person name="Hakobyan A."/>
            <person name="Rijpstra I.C."/>
            <person name="Sinninghe Damste J.S."/>
            <person name="Liesack W."/>
            <person name="Dedysh S.N."/>
        </authorList>
    </citation>
    <scope>NUCLEOTIDE SEQUENCE [LARGE SCALE GENOMIC DNA]</scope>
    <source>
        <strain evidence="2">PX52</strain>
    </source>
</reference>
<dbReference type="KEGG" id="lrs:PX52LOC_03259"/>
<dbReference type="AlphaFoldDB" id="A0A5C1ACH3"/>